<name>A0A437K1D6_9BURK</name>
<keyword evidence="1" id="KW-1133">Transmembrane helix</keyword>
<feature type="transmembrane region" description="Helical" evidence="1">
    <location>
        <begin position="84"/>
        <end position="103"/>
    </location>
</feature>
<reference evidence="2 3" key="1">
    <citation type="submission" date="2019-01" db="EMBL/GenBank/DDBJ databases">
        <authorList>
            <person name="Chen W.-M."/>
        </authorList>
    </citation>
    <scope>NUCLEOTIDE SEQUENCE [LARGE SCALE GENOMIC DNA]</scope>
    <source>
        <strain evidence="2 3">ICH-3</strain>
    </source>
</reference>
<protein>
    <submittedName>
        <fullName evidence="2">DUF454 domain-containing protein</fullName>
    </submittedName>
</protein>
<feature type="transmembrane region" description="Helical" evidence="1">
    <location>
        <begin position="109"/>
        <end position="127"/>
    </location>
</feature>
<feature type="transmembrane region" description="Helical" evidence="1">
    <location>
        <begin position="20"/>
        <end position="53"/>
    </location>
</feature>
<proteinExistence type="predicted"/>
<accession>A0A437K1D6</accession>
<dbReference type="PIRSF" id="PIRSF016789">
    <property type="entry name" value="DUF454"/>
    <property type="match status" value="1"/>
</dbReference>
<dbReference type="EMBL" id="SACT01000001">
    <property type="protein sequence ID" value="RVT54095.1"/>
    <property type="molecule type" value="Genomic_DNA"/>
</dbReference>
<dbReference type="PANTHER" id="PTHR35813:SF1">
    <property type="entry name" value="INNER MEMBRANE PROTEIN YBAN"/>
    <property type="match status" value="1"/>
</dbReference>
<dbReference type="Pfam" id="PF04304">
    <property type="entry name" value="DUF454"/>
    <property type="match status" value="1"/>
</dbReference>
<evidence type="ECO:0000256" key="1">
    <source>
        <dbReference type="SAM" id="Phobius"/>
    </source>
</evidence>
<dbReference type="AlphaFoldDB" id="A0A437K1D6"/>
<comment type="caution">
    <text evidence="2">The sequence shown here is derived from an EMBL/GenBank/DDBJ whole genome shotgun (WGS) entry which is preliminary data.</text>
</comment>
<evidence type="ECO:0000313" key="3">
    <source>
        <dbReference type="Proteomes" id="UP000288178"/>
    </source>
</evidence>
<gene>
    <name evidence="2" type="ORF">ENE75_04305</name>
</gene>
<dbReference type="InterPro" id="IPR007401">
    <property type="entry name" value="DUF454"/>
</dbReference>
<dbReference type="Proteomes" id="UP000288178">
    <property type="component" value="Unassembled WGS sequence"/>
</dbReference>
<keyword evidence="1" id="KW-0812">Transmembrane</keyword>
<dbReference type="OrthoDB" id="9816293at2"/>
<dbReference type="GO" id="GO:0005886">
    <property type="term" value="C:plasma membrane"/>
    <property type="evidence" value="ECO:0007669"/>
    <property type="project" value="TreeGrafter"/>
</dbReference>
<dbReference type="PANTHER" id="PTHR35813">
    <property type="entry name" value="INNER MEMBRANE PROTEIN YBAN"/>
    <property type="match status" value="1"/>
</dbReference>
<dbReference type="RefSeq" id="WP_128195937.1">
    <property type="nucleotide sequence ID" value="NZ_SACT01000001.1"/>
</dbReference>
<evidence type="ECO:0000313" key="2">
    <source>
        <dbReference type="EMBL" id="RVT54095.1"/>
    </source>
</evidence>
<sequence>MSPVPPRPRARPVWQRGLWLAAGALALATGIVGIVLPLLPTTPFVILAAFCFARGSERWERWLLNHPRFGPMLRAWRARRVIPWRAKLLAWVMMAGGSAWAAWTLPDPWRWAPALVCTAVAVWMARLPSR</sequence>
<keyword evidence="1" id="KW-0472">Membrane</keyword>
<keyword evidence="3" id="KW-1185">Reference proteome</keyword>
<organism evidence="2 3">
    <name type="scientific">Rubrivivax albus</name>
    <dbReference type="NCBI Taxonomy" id="2499835"/>
    <lineage>
        <taxon>Bacteria</taxon>
        <taxon>Pseudomonadati</taxon>
        <taxon>Pseudomonadota</taxon>
        <taxon>Betaproteobacteria</taxon>
        <taxon>Burkholderiales</taxon>
        <taxon>Sphaerotilaceae</taxon>
        <taxon>Rubrivivax</taxon>
    </lineage>
</organism>